<name>A0A382NNB3_9ZZZZ</name>
<protein>
    <submittedName>
        <fullName evidence="1">Uncharacterized protein</fullName>
    </submittedName>
</protein>
<feature type="non-terminal residue" evidence="1">
    <location>
        <position position="58"/>
    </location>
</feature>
<dbReference type="EMBL" id="UINC01101190">
    <property type="protein sequence ID" value="SVC61805.1"/>
    <property type="molecule type" value="Genomic_DNA"/>
</dbReference>
<gene>
    <name evidence="1" type="ORF">METZ01_LOCUS314659</name>
</gene>
<accession>A0A382NNB3</accession>
<dbReference type="AlphaFoldDB" id="A0A382NNB3"/>
<proteinExistence type="predicted"/>
<sequence>MRKLLYFIPIILFAHSFMHPEDPKERNHNSLGFGVAGDVAISKGVFYVGQTGSSLNNG</sequence>
<organism evidence="1">
    <name type="scientific">marine metagenome</name>
    <dbReference type="NCBI Taxonomy" id="408172"/>
    <lineage>
        <taxon>unclassified sequences</taxon>
        <taxon>metagenomes</taxon>
        <taxon>ecological metagenomes</taxon>
    </lineage>
</organism>
<evidence type="ECO:0000313" key="1">
    <source>
        <dbReference type="EMBL" id="SVC61805.1"/>
    </source>
</evidence>
<reference evidence="1" key="1">
    <citation type="submission" date="2018-05" db="EMBL/GenBank/DDBJ databases">
        <authorList>
            <person name="Lanie J.A."/>
            <person name="Ng W.-L."/>
            <person name="Kazmierczak K.M."/>
            <person name="Andrzejewski T.M."/>
            <person name="Davidsen T.M."/>
            <person name="Wayne K.J."/>
            <person name="Tettelin H."/>
            <person name="Glass J.I."/>
            <person name="Rusch D."/>
            <person name="Podicherti R."/>
            <person name="Tsui H.-C.T."/>
            <person name="Winkler M.E."/>
        </authorList>
    </citation>
    <scope>NUCLEOTIDE SEQUENCE</scope>
</reference>